<dbReference type="InterPro" id="IPR029056">
    <property type="entry name" value="Ribokinase-like"/>
</dbReference>
<name>A0A101JKW2_9ACTN</name>
<gene>
    <name evidence="7" type="ORF">ADL15_30800</name>
</gene>
<protein>
    <recommendedName>
        <fullName evidence="6">Carbohydrate kinase PfkB domain-containing protein</fullName>
    </recommendedName>
</protein>
<dbReference type="Gene3D" id="3.40.1190.20">
    <property type="match status" value="1"/>
</dbReference>
<reference evidence="7 8" key="1">
    <citation type="submission" date="2015-10" db="EMBL/GenBank/DDBJ databases">
        <authorList>
            <person name="Gilbert D.G."/>
        </authorList>
    </citation>
    <scope>NUCLEOTIDE SEQUENCE [LARGE SCALE GENOMIC DNA]</scope>
    <source>
        <strain evidence="7 8">NRRL B-16712</strain>
    </source>
</reference>
<dbReference type="PANTHER" id="PTHR43085:SF1">
    <property type="entry name" value="PSEUDOURIDINE KINASE-RELATED"/>
    <property type="match status" value="1"/>
</dbReference>
<keyword evidence="4" id="KW-0418">Kinase</keyword>
<dbReference type="Pfam" id="PF00294">
    <property type="entry name" value="PfkB"/>
    <property type="match status" value="1"/>
</dbReference>
<dbReference type="PANTHER" id="PTHR43085">
    <property type="entry name" value="HEXOKINASE FAMILY MEMBER"/>
    <property type="match status" value="1"/>
</dbReference>
<dbReference type="GO" id="GO:0005524">
    <property type="term" value="F:ATP binding"/>
    <property type="evidence" value="ECO:0007669"/>
    <property type="project" value="UniProtKB-KW"/>
</dbReference>
<dbReference type="InterPro" id="IPR011611">
    <property type="entry name" value="PfkB_dom"/>
</dbReference>
<dbReference type="EMBL" id="LLZH01000285">
    <property type="protein sequence ID" value="KUL28739.1"/>
    <property type="molecule type" value="Genomic_DNA"/>
</dbReference>
<keyword evidence="5" id="KW-0067">ATP-binding</keyword>
<dbReference type="InterPro" id="IPR002173">
    <property type="entry name" value="Carboh/pur_kinase_PfkB_CS"/>
</dbReference>
<evidence type="ECO:0000256" key="3">
    <source>
        <dbReference type="ARBA" id="ARBA00022741"/>
    </source>
</evidence>
<organism evidence="7 8">
    <name type="scientific">Actinoplanes awajinensis subsp. mycoplanecinus</name>
    <dbReference type="NCBI Taxonomy" id="135947"/>
    <lineage>
        <taxon>Bacteria</taxon>
        <taxon>Bacillati</taxon>
        <taxon>Actinomycetota</taxon>
        <taxon>Actinomycetes</taxon>
        <taxon>Micromonosporales</taxon>
        <taxon>Micromonosporaceae</taxon>
        <taxon>Actinoplanes</taxon>
    </lineage>
</organism>
<evidence type="ECO:0000313" key="8">
    <source>
        <dbReference type="Proteomes" id="UP000053244"/>
    </source>
</evidence>
<evidence type="ECO:0000256" key="2">
    <source>
        <dbReference type="ARBA" id="ARBA00022679"/>
    </source>
</evidence>
<keyword evidence="2" id="KW-0808">Transferase</keyword>
<keyword evidence="8" id="KW-1185">Reference proteome</keyword>
<accession>A0A101JKW2</accession>
<dbReference type="PROSITE" id="PS00584">
    <property type="entry name" value="PFKB_KINASES_2"/>
    <property type="match status" value="1"/>
</dbReference>
<sequence>MRRFLVVGEAIVDVISQPAREMPGGSPANVAAGLGRLGHDVDLWTHIGADPAGDLLREHLTGSGVTLPAPIAGVSSRALAEIQPDGSARYRFAVDWPRWPDGPAPAAPAHHLHTGSVAALLAPGADDVARLLRDRRATTTISYDPNIRPSLVGTPDDCRTRVEDLVATSDVVKASDEDLAWLYPGAPPADVARRWLGLGPALVCVTAGADGAFGVAADVHVTVPRVAVTVVDTVGAGDAFMSGLLDALWQRNLLGAAARTRLRRITGDDVHDVLSHAALSAALTVARAGAAPPTRDDLLGASA</sequence>
<dbReference type="RefSeq" id="WP_067698498.1">
    <property type="nucleotide sequence ID" value="NZ_LLZH01000285.1"/>
</dbReference>
<dbReference type="InterPro" id="IPR050306">
    <property type="entry name" value="PfkB_Carbo_kinase"/>
</dbReference>
<comment type="similarity">
    <text evidence="1">Belongs to the carbohydrate kinase PfkB family.</text>
</comment>
<dbReference type="CDD" id="cd01167">
    <property type="entry name" value="bac_FRK"/>
    <property type="match status" value="1"/>
</dbReference>
<evidence type="ECO:0000256" key="1">
    <source>
        <dbReference type="ARBA" id="ARBA00010688"/>
    </source>
</evidence>
<dbReference type="OrthoDB" id="9795789at2"/>
<comment type="caution">
    <text evidence="7">The sequence shown here is derived from an EMBL/GenBank/DDBJ whole genome shotgun (WGS) entry which is preliminary data.</text>
</comment>
<evidence type="ECO:0000256" key="4">
    <source>
        <dbReference type="ARBA" id="ARBA00022777"/>
    </source>
</evidence>
<dbReference type="GO" id="GO:0016301">
    <property type="term" value="F:kinase activity"/>
    <property type="evidence" value="ECO:0007669"/>
    <property type="project" value="UniProtKB-KW"/>
</dbReference>
<dbReference type="PROSITE" id="PS00583">
    <property type="entry name" value="PFKB_KINASES_1"/>
    <property type="match status" value="1"/>
</dbReference>
<feature type="domain" description="Carbohydrate kinase PfkB" evidence="6">
    <location>
        <begin position="20"/>
        <end position="293"/>
    </location>
</feature>
<evidence type="ECO:0000259" key="6">
    <source>
        <dbReference type="Pfam" id="PF00294"/>
    </source>
</evidence>
<evidence type="ECO:0000313" key="7">
    <source>
        <dbReference type="EMBL" id="KUL28739.1"/>
    </source>
</evidence>
<dbReference type="AlphaFoldDB" id="A0A101JKW2"/>
<keyword evidence="3" id="KW-0547">Nucleotide-binding</keyword>
<evidence type="ECO:0000256" key="5">
    <source>
        <dbReference type="ARBA" id="ARBA00022840"/>
    </source>
</evidence>
<dbReference type="Proteomes" id="UP000053244">
    <property type="component" value="Unassembled WGS sequence"/>
</dbReference>
<proteinExistence type="inferred from homology"/>
<dbReference type="SUPFAM" id="SSF53613">
    <property type="entry name" value="Ribokinase-like"/>
    <property type="match status" value="1"/>
</dbReference>